<dbReference type="PANTHER" id="PTHR10177">
    <property type="entry name" value="CYCLINS"/>
    <property type="match status" value="1"/>
</dbReference>
<dbReference type="GO" id="GO:0044772">
    <property type="term" value="P:mitotic cell cycle phase transition"/>
    <property type="evidence" value="ECO:0007669"/>
    <property type="project" value="InterPro"/>
</dbReference>
<feature type="domain" description="Cyclin N-terminal" evidence="2">
    <location>
        <begin position="27"/>
        <end position="132"/>
    </location>
</feature>
<comment type="caution">
    <text evidence="4">The sequence shown here is derived from an EMBL/GenBank/DDBJ whole genome shotgun (WGS) entry which is preliminary data.</text>
</comment>
<name>A0A177TCK9_9BASI</name>
<dbReference type="Pfam" id="PF00134">
    <property type="entry name" value="Cyclin_N"/>
    <property type="match status" value="1"/>
</dbReference>
<keyword evidence="1" id="KW-0195">Cyclin</keyword>
<evidence type="ECO:0000256" key="1">
    <source>
        <dbReference type="ARBA" id="ARBA00023127"/>
    </source>
</evidence>
<dbReference type="CDD" id="cd00043">
    <property type="entry name" value="CYCLIN_SF"/>
    <property type="match status" value="1"/>
</dbReference>
<sequence>MIPFIDETLLANLTKGEAAINTFGLARGNISWDLRGTILDWLAKVHDQLNLPADVLWHAHDCFHRYIATGRNIDPNAFLSALTCLWVAAKYEDSKRLRLKKIARFIGDDKDVRKRMIDEERVLLAALHYRLSAHTSPTLWVEYMCAPGTVGFPHKRLASVVLAAIASEPWFATIPSKTLAATATLVAVKMCGATWSPRFIARCGFEDQDILPYATQMILYLQSDDYTETWMFTKYAHPNYGELAHHVREWALQNVF</sequence>
<reference evidence="4" key="2">
    <citation type="journal article" date="2019" name="IMA Fungus">
        <title>Genome sequencing and comparison of five Tilletia species to identify candidate genes for the detection of regulated species infecting wheat.</title>
        <authorList>
            <person name="Nguyen H.D.T."/>
            <person name="Sultana T."/>
            <person name="Kesanakurti P."/>
            <person name="Hambleton S."/>
        </authorList>
    </citation>
    <scope>NUCLEOTIDE SEQUENCE</scope>
    <source>
        <strain evidence="4">DAOMC 236416</strain>
    </source>
</reference>
<proteinExistence type="predicted"/>
<organism evidence="4 5">
    <name type="scientific">Tilletia indica</name>
    <dbReference type="NCBI Taxonomy" id="43049"/>
    <lineage>
        <taxon>Eukaryota</taxon>
        <taxon>Fungi</taxon>
        <taxon>Dikarya</taxon>
        <taxon>Basidiomycota</taxon>
        <taxon>Ustilaginomycotina</taxon>
        <taxon>Exobasidiomycetes</taxon>
        <taxon>Tilletiales</taxon>
        <taxon>Tilletiaceae</taxon>
        <taxon>Tilletia</taxon>
    </lineage>
</organism>
<dbReference type="InterPro" id="IPR006671">
    <property type="entry name" value="Cyclin_N"/>
</dbReference>
<keyword evidence="5" id="KW-1185">Reference proteome</keyword>
<dbReference type="Gene3D" id="1.10.472.10">
    <property type="entry name" value="Cyclin-like"/>
    <property type="match status" value="2"/>
</dbReference>
<evidence type="ECO:0000313" key="4">
    <source>
        <dbReference type="EMBL" id="KAE8250964.1"/>
    </source>
</evidence>
<dbReference type="GO" id="GO:0016538">
    <property type="term" value="F:cyclin-dependent protein serine/threonine kinase regulator activity"/>
    <property type="evidence" value="ECO:0007669"/>
    <property type="project" value="InterPro"/>
</dbReference>
<dbReference type="Pfam" id="PF02984">
    <property type="entry name" value="Cyclin_C"/>
    <property type="match status" value="1"/>
</dbReference>
<evidence type="ECO:0000259" key="2">
    <source>
        <dbReference type="Pfam" id="PF00134"/>
    </source>
</evidence>
<evidence type="ECO:0000259" key="3">
    <source>
        <dbReference type="Pfam" id="PF02984"/>
    </source>
</evidence>
<dbReference type="PIRSF" id="PIRSF001771">
    <property type="entry name" value="Cyclin_A_B_D_E"/>
    <property type="match status" value="1"/>
</dbReference>
<dbReference type="InterPro" id="IPR039361">
    <property type="entry name" value="Cyclin"/>
</dbReference>
<feature type="domain" description="Cyclin C-terminal" evidence="3">
    <location>
        <begin position="157"/>
        <end position="247"/>
    </location>
</feature>
<protein>
    <submittedName>
        <fullName evidence="4">Uncharacterized protein</fullName>
    </submittedName>
</protein>
<dbReference type="OrthoDB" id="5590282at2759"/>
<dbReference type="EMBL" id="LWDF02000269">
    <property type="protein sequence ID" value="KAE8250964.1"/>
    <property type="molecule type" value="Genomic_DNA"/>
</dbReference>
<dbReference type="Proteomes" id="UP000077521">
    <property type="component" value="Unassembled WGS sequence"/>
</dbReference>
<accession>A0A177TCK9</accession>
<dbReference type="InterPro" id="IPR046965">
    <property type="entry name" value="Cyclin_A/B-like"/>
</dbReference>
<dbReference type="AlphaFoldDB" id="A0A177TCK9"/>
<reference evidence="4" key="1">
    <citation type="submission" date="2016-04" db="EMBL/GenBank/DDBJ databases">
        <authorList>
            <person name="Nguyen H.D."/>
            <person name="Samba Siva P."/>
            <person name="Cullis J."/>
            <person name="Levesque C.A."/>
            <person name="Hambleton S."/>
        </authorList>
    </citation>
    <scope>NUCLEOTIDE SEQUENCE</scope>
    <source>
        <strain evidence="4">DAOMC 236416</strain>
    </source>
</reference>
<dbReference type="InterPro" id="IPR036915">
    <property type="entry name" value="Cyclin-like_sf"/>
</dbReference>
<evidence type="ECO:0000313" key="5">
    <source>
        <dbReference type="Proteomes" id="UP000077521"/>
    </source>
</evidence>
<gene>
    <name evidence="4" type="ORF">A4X13_0g4224</name>
</gene>
<dbReference type="SUPFAM" id="SSF47954">
    <property type="entry name" value="Cyclin-like"/>
    <property type="match status" value="2"/>
</dbReference>
<dbReference type="InterPro" id="IPR004367">
    <property type="entry name" value="Cyclin_C-dom"/>
</dbReference>